<dbReference type="InterPro" id="IPR036291">
    <property type="entry name" value="NAD(P)-bd_dom_sf"/>
</dbReference>
<dbReference type="PANTHER" id="PTHR43157:SF31">
    <property type="entry name" value="PHOSPHATIDYLINOSITOL-GLYCAN BIOSYNTHESIS CLASS F PROTEIN"/>
    <property type="match status" value="1"/>
</dbReference>
<proteinExistence type="predicted"/>
<evidence type="ECO:0000256" key="1">
    <source>
        <dbReference type="ARBA" id="ARBA00023002"/>
    </source>
</evidence>
<dbReference type="GO" id="GO:0016491">
    <property type="term" value="F:oxidoreductase activity"/>
    <property type="evidence" value="ECO:0007669"/>
    <property type="project" value="UniProtKB-KW"/>
</dbReference>
<name>A0A7S4HIJ7_9STRA</name>
<evidence type="ECO:0008006" key="3">
    <source>
        <dbReference type="Google" id="ProtNLM"/>
    </source>
</evidence>
<dbReference type="AlphaFoldDB" id="A0A7S4HIJ7"/>
<dbReference type="EMBL" id="HBKQ01000641">
    <property type="protein sequence ID" value="CAE2200327.1"/>
    <property type="molecule type" value="Transcribed_RNA"/>
</dbReference>
<keyword evidence="1" id="KW-0560">Oxidoreductase</keyword>
<gene>
    <name evidence="2" type="ORF">OAUR00152_LOCUS429</name>
</gene>
<protein>
    <recommendedName>
        <fullName evidence="3">Oxidoreductase</fullName>
    </recommendedName>
</protein>
<dbReference type="PANTHER" id="PTHR43157">
    <property type="entry name" value="PHOSPHATIDYLINOSITOL-GLYCAN BIOSYNTHESIS CLASS F PROTEIN-RELATED"/>
    <property type="match status" value="1"/>
</dbReference>
<evidence type="ECO:0000313" key="2">
    <source>
        <dbReference type="EMBL" id="CAE2200327.1"/>
    </source>
</evidence>
<accession>A0A7S4HIJ7</accession>
<organism evidence="2">
    <name type="scientific">Odontella aurita</name>
    <dbReference type="NCBI Taxonomy" id="265563"/>
    <lineage>
        <taxon>Eukaryota</taxon>
        <taxon>Sar</taxon>
        <taxon>Stramenopiles</taxon>
        <taxon>Ochrophyta</taxon>
        <taxon>Bacillariophyta</taxon>
        <taxon>Mediophyceae</taxon>
        <taxon>Biddulphiophycidae</taxon>
        <taxon>Eupodiscales</taxon>
        <taxon>Odontellaceae</taxon>
        <taxon>Odontella</taxon>
    </lineage>
</organism>
<reference evidence="2" key="1">
    <citation type="submission" date="2021-01" db="EMBL/GenBank/DDBJ databases">
        <authorList>
            <person name="Corre E."/>
            <person name="Pelletier E."/>
            <person name="Niang G."/>
            <person name="Scheremetjew M."/>
            <person name="Finn R."/>
            <person name="Kale V."/>
            <person name="Holt S."/>
            <person name="Cochrane G."/>
            <person name="Meng A."/>
            <person name="Brown T."/>
            <person name="Cohen L."/>
        </authorList>
    </citation>
    <scope>NUCLEOTIDE SEQUENCE</scope>
    <source>
        <strain evidence="2">Isolate 1302-5</strain>
    </source>
</reference>
<dbReference type="Gene3D" id="3.40.50.720">
    <property type="entry name" value="NAD(P)-binding Rossmann-like Domain"/>
    <property type="match status" value="1"/>
</dbReference>
<dbReference type="SUPFAM" id="SSF51735">
    <property type="entry name" value="NAD(P)-binding Rossmann-fold domains"/>
    <property type="match status" value="1"/>
</dbReference>
<sequence>MKSPGAQYVGKNLTYGFDVTADGFESHIGVNHIGHFYLTKLLTKKLKESAPSRVIAVSSGAEEGSYPGGIRPDLWRPENGIMNDDYEDGMAYGQSKLANLLFAREFASRMEGTGVSAYSCHPGIVVSELSRYMEDRFERDVSEMGMAEKVGVRAINAAIGTLFGMAQFSTADGALTQLQLETAHASDLKNGGFYHPIGRVVESSHPDGNDAQLQKTLWEETEMAIKKAL</sequence>